<evidence type="ECO:0000313" key="3">
    <source>
        <dbReference type="Proteomes" id="UP000051952"/>
    </source>
</evidence>
<feature type="region of interest" description="Disordered" evidence="1">
    <location>
        <begin position="1"/>
        <end position="92"/>
    </location>
</feature>
<feature type="compositionally biased region" description="Gly residues" evidence="1">
    <location>
        <begin position="1352"/>
        <end position="1379"/>
    </location>
</feature>
<dbReference type="PANTHER" id="PTHR16306:SF0">
    <property type="entry name" value="TRANSLIN-ASSOCIATED FACTOR X-INTERACTING PROTEIN 1"/>
    <property type="match status" value="1"/>
</dbReference>
<feature type="compositionally biased region" description="Low complexity" evidence="1">
    <location>
        <begin position="1138"/>
        <end position="1151"/>
    </location>
</feature>
<evidence type="ECO:0000313" key="2">
    <source>
        <dbReference type="EMBL" id="CUG90682.1"/>
    </source>
</evidence>
<feature type="compositionally biased region" description="Gly residues" evidence="1">
    <location>
        <begin position="36"/>
        <end position="70"/>
    </location>
</feature>
<dbReference type="VEuPathDB" id="TriTrypDB:BSAL_28270"/>
<dbReference type="PANTHER" id="PTHR16306">
    <property type="entry name" value="TRANSLIN-ASSOCIATED FACTOR X-INTERACTING PROTEIN 1"/>
    <property type="match status" value="1"/>
</dbReference>
<dbReference type="Proteomes" id="UP000051952">
    <property type="component" value="Unassembled WGS sequence"/>
</dbReference>
<sequence length="1614" mass="171687">MHKQHSSVSPRGSGAGGGSNSGSPKAPFMERMKQTLGGGGNNAAAEGGKGGGGGSGASGGNSGSPGGAGGSPNSSSLPRSTTAGVLRRKDRDTRSALSFAARAFTEVVDTVEQAAKKVSLGSIATAVANIARDKKTTTQSTQLPGPPGVTQACSVIFQHVLSPLWAMELSKPMPVPSSYVSFQSQECVRMMRHMETVNHNRPRLRLPHPRRRRPFFFMMRHMETVNAQQASAAAAPSSSSASSATYHSNSIRMMLEHLRPVLETNTDLATAFLIFMCAKLRWVESQDTLPILDIWASPKSGSKGGDGEKDRGSSNAAIPTWSSTTGPTYEQLIMGLREEYLRRDDDFRFEDRLNDESQTADHQRRRLEEIGGRQWRPKGANLLPHDSHELRHQLLSTILYASVTLTYNYYDPLLQFVVDEICCKQLFLTSFSEGFSQLVAGVKGPKYLSKFITFLCRDSLKGASLDGLPGSAGGGGGAPGSGGAASMASGVSGGGSGGGVGGDNAAAGGGSGGGTSSFDRSSHFYLTHVGVESVILQDVMRSLELSLQNFIHRNDVSHVLFAAFHRSVTCLATDGDRTSTTALFFRIISALQVSYVADLDVLVALVDTVKPLVAKPNPIGSAALQLLKHLFASLRDVNTMQRQTLSRLFVGGPEHSFRRVPSYAIISPYCARAALISQVYWGDIDQRRGSNVKAPTVLTHGRDPFTGDPYPQLDDATVCVANHLINIFQALHELELLGDDDSRAISPVVASPPRDDDKLRINLRLLFSINPTTLASIFPTLLHAVEKAQQESAAAGGGGGGKDISMLRPSDMDPDVLRSLKEMYLLIQDRHRPASGAVRFRNEAPRLPVVPIRVHRYFEKDDLEVTLKAMMDDYSTSCDARIRDKDVAFLHPENHISLRMFVDSTMKVVIGGGSGLLRRAVSAAMRLQQNYPGAYVRPLFFVLPLGYSNDIAAWLARGDSIYRERIFNLFYSQAIKTVDPPTFEQWSGSLLLTPASFASNAGGVAGVVGSSAPAVAGTSSNGPAVPQATDSITSLLTRDAINDYVTFATQANDVVVYQAECTFVDGSYGTCFIPFLSNFEVGSHINTAVQAAYRSGSGVVGLNGILQPNPNLHTSSFSMLGEKLRQNKSSASMLSRQNTNQSNSSGESSNNLKGGVNPSSFAGATSAAAGQSSFFGGGNNLSSPVVSVTVPAFSISIGDRVESLDRVLTRMHGQRGVPLSTKQHLSDGTELPNSVSGEHVLDWDGTELPNSVSGEHVLDWISTTYHLYDLGIARSVAQSMQDSKLLICLCVPLGKESHRFQDVGIYSVLAREDPDSQPLCPPSARSVLCEHSNWSRMEFEDMLCNNNTWGSGGQSGGGGGGSSSAGGGMGGGGTVGGSSSGNTSGPATVPIRVTFQSYYNGALQYNDLVDSKEQSAHRDIISIKVKSAGAAEDLGPLPNPCVPTLVMSALQSDGKKKGSGGASSGKQQRDICDLMDHYQIKFGERQLVDPRSTLQLEWRAPASVAGNNSSVATAPDPLAFGPINGSSFGTMPVSGDTNSAASFAFGGGGGGKSLGTLRPDSVGMYCMFDGDVFGPFSFVKIKPVTTRVIHPGDAHHPPRSNFATAAVMSFVKPM</sequence>
<dbReference type="GO" id="GO:0005737">
    <property type="term" value="C:cytoplasm"/>
    <property type="evidence" value="ECO:0007669"/>
    <property type="project" value="TreeGrafter"/>
</dbReference>
<proteinExistence type="predicted"/>
<feature type="compositionally biased region" description="Polar residues" evidence="1">
    <location>
        <begin position="1128"/>
        <end position="1137"/>
    </location>
</feature>
<feature type="region of interest" description="Disordered" evidence="1">
    <location>
        <begin position="295"/>
        <end position="323"/>
    </location>
</feature>
<dbReference type="EMBL" id="CYKH01001857">
    <property type="protein sequence ID" value="CUG90682.1"/>
    <property type="molecule type" value="Genomic_DNA"/>
</dbReference>
<gene>
    <name evidence="2" type="ORF">BSAL_28270</name>
</gene>
<name>A0A0S4JKI1_BODSA</name>
<feature type="region of interest" description="Disordered" evidence="1">
    <location>
        <begin position="1352"/>
        <end position="1385"/>
    </location>
</feature>
<reference evidence="3" key="1">
    <citation type="submission" date="2015-09" db="EMBL/GenBank/DDBJ databases">
        <authorList>
            <consortium name="Pathogen Informatics"/>
        </authorList>
    </citation>
    <scope>NUCLEOTIDE SEQUENCE [LARGE SCALE GENOMIC DNA]</scope>
    <source>
        <strain evidence="3">Lake Konstanz</strain>
    </source>
</reference>
<accession>A0A0S4JKI1</accession>
<evidence type="ECO:0000256" key="1">
    <source>
        <dbReference type="SAM" id="MobiDB-lite"/>
    </source>
</evidence>
<keyword evidence="3" id="KW-1185">Reference proteome</keyword>
<feature type="region of interest" description="Disordered" evidence="1">
    <location>
        <begin position="1128"/>
        <end position="1157"/>
    </location>
</feature>
<feature type="compositionally biased region" description="Low complexity" evidence="1">
    <location>
        <begin position="1"/>
        <end position="12"/>
    </location>
</feature>
<protein>
    <submittedName>
        <fullName evidence="2">Uncharacterized protein</fullName>
    </submittedName>
</protein>
<organism evidence="2 3">
    <name type="scientific">Bodo saltans</name>
    <name type="common">Flagellated protozoan</name>
    <dbReference type="NCBI Taxonomy" id="75058"/>
    <lineage>
        <taxon>Eukaryota</taxon>
        <taxon>Discoba</taxon>
        <taxon>Euglenozoa</taxon>
        <taxon>Kinetoplastea</taxon>
        <taxon>Metakinetoplastina</taxon>
        <taxon>Eubodonida</taxon>
        <taxon>Bodonidae</taxon>
        <taxon>Bodo</taxon>
    </lineage>
</organism>